<accession>A0ABM3R050</accession>
<evidence type="ECO:0000256" key="1">
    <source>
        <dbReference type="SAM" id="MobiDB-lite"/>
    </source>
</evidence>
<reference evidence="2" key="1">
    <citation type="journal article" date="2021" name="Nat. Commun.">
        <title>Genomic analyses provide insights into spinach domestication and the genetic basis of agronomic traits.</title>
        <authorList>
            <person name="Cai X."/>
            <person name="Sun X."/>
            <person name="Xu C."/>
            <person name="Sun H."/>
            <person name="Wang X."/>
            <person name="Ge C."/>
            <person name="Zhang Z."/>
            <person name="Wang Q."/>
            <person name="Fei Z."/>
            <person name="Jiao C."/>
            <person name="Wang Q."/>
        </authorList>
    </citation>
    <scope>NUCLEOTIDE SEQUENCE [LARGE SCALE GENOMIC DNA]</scope>
    <source>
        <strain evidence="2">cv. Varoflay</strain>
    </source>
</reference>
<dbReference type="Proteomes" id="UP000813463">
    <property type="component" value="Chromosome 6"/>
</dbReference>
<evidence type="ECO:0000313" key="2">
    <source>
        <dbReference type="Proteomes" id="UP000813463"/>
    </source>
</evidence>
<proteinExistence type="predicted"/>
<gene>
    <name evidence="3" type="primary">LOC110788614</name>
</gene>
<name>A0ABM3R050_SPIOL</name>
<protein>
    <submittedName>
        <fullName evidence="3">Uncharacterized protein isoform X3</fullName>
    </submittedName>
</protein>
<feature type="region of interest" description="Disordered" evidence="1">
    <location>
        <begin position="1"/>
        <end position="39"/>
    </location>
</feature>
<sequence length="214" mass="24137">MEGDNQRKLLEDVFGGSSSDTDIEEFMESSSSSHHFPSTDNKRGLINLSHSTTNPNPSWKHIADIKGLWLCRDFLSLQQQSSLLSSVQTASLEQKWDDEEVGEFPSTKRFDNKSQAKIVEGIMNVVPKEYREFVQGPDDAQLGAIQATLVDLLIKMDGAKKWHREVQRDLKKQVTKAAFVQIEEVRIEKDATIAAQARDLAAYEVREEGQPSED</sequence>
<feature type="compositionally biased region" description="Basic and acidic residues" evidence="1">
    <location>
        <begin position="1"/>
        <end position="11"/>
    </location>
</feature>
<dbReference type="RefSeq" id="XP_056689005.1">
    <property type="nucleotide sequence ID" value="XM_056833027.1"/>
</dbReference>
<keyword evidence="2" id="KW-1185">Reference proteome</keyword>
<organism evidence="2 3">
    <name type="scientific">Spinacia oleracea</name>
    <name type="common">Spinach</name>
    <dbReference type="NCBI Taxonomy" id="3562"/>
    <lineage>
        <taxon>Eukaryota</taxon>
        <taxon>Viridiplantae</taxon>
        <taxon>Streptophyta</taxon>
        <taxon>Embryophyta</taxon>
        <taxon>Tracheophyta</taxon>
        <taxon>Spermatophyta</taxon>
        <taxon>Magnoliopsida</taxon>
        <taxon>eudicotyledons</taxon>
        <taxon>Gunneridae</taxon>
        <taxon>Pentapetalae</taxon>
        <taxon>Caryophyllales</taxon>
        <taxon>Chenopodiaceae</taxon>
        <taxon>Chenopodioideae</taxon>
        <taxon>Anserineae</taxon>
        <taxon>Spinacia</taxon>
    </lineage>
</organism>
<reference evidence="3" key="2">
    <citation type="submission" date="2025-08" db="UniProtKB">
        <authorList>
            <consortium name="RefSeq"/>
        </authorList>
    </citation>
    <scope>IDENTIFICATION</scope>
    <source>
        <tissue evidence="3">Leaf</tissue>
    </source>
</reference>
<dbReference type="GeneID" id="110788614"/>
<evidence type="ECO:0000313" key="3">
    <source>
        <dbReference type="RefSeq" id="XP_056689005.1"/>
    </source>
</evidence>